<dbReference type="AlphaFoldDB" id="A0A2G5SSK0"/>
<dbReference type="Gene3D" id="3.40.50.300">
    <property type="entry name" value="P-loop containing nucleotide triphosphate hydrolases"/>
    <property type="match status" value="1"/>
</dbReference>
<sequence length="707" mass="78308">MSRSGAVSINLDDVFGNLPTLTTGDNFKSSEAGSRSRKTTASSVSTVREVPIGNGVRSNTTSTTVGHHQHYQQPVTAPPPPVNATPISHYYDATPTADPLLDSIFSAVTLPTVNLNGGHDDALRHLDEALYGEDHESIVSEPPFQAPSHVSSSHGTSHVSSHGHNYASANHPQNASSVVSNGSAVKRNAAARTASLIVNDIFQDLDINSPSYHYDAYGSEPQPDYEDEKSDHFNLHHQYPVRSVPIHRDRSNTLDSAASFAESRFGQFDVHDDHDRYHGEEINLHHNEVAYERPEAAHVFSSPGSVVSHHTHASFHTGGTQKLRNLQRQVEDARQKKAQLSHQVERQRADNDRVAHANLAREASLKVHNIGQGAKPLGYRVRSYSHDHHDHHHHLPPQPKSSHSSKSVDSSIYEEEEVRVSPLAAKQKASGEHIANSGKYELIVPQYYVVENFSKNDKINKVIIGGDAPSSDEDKTLLLFGPVGSGKTSAVTSMMNFLYDIKKENNFRFVLDEHVSATTGLTAYVFNNTVLPYNVTVVDTPGVEDRMGNKTVSRLIKQWFEKELLESGAFRLDAISIVLKHDENQLGWPFIYELADVKRMFGDDLKTNVLPIITNSEVLPQPIAIKSLTQANISFLEYYKVNNSGFAPLPTGISKLQHNLYWTHGTASLENLFRDLQETVHPLVAILRHNKGQKVEQAPVFADKVLY</sequence>
<dbReference type="STRING" id="1611254.A0A2G5SSK0"/>
<evidence type="ECO:0008006" key="5">
    <source>
        <dbReference type="Google" id="ProtNLM"/>
    </source>
</evidence>
<evidence type="ECO:0000256" key="2">
    <source>
        <dbReference type="SAM" id="MobiDB-lite"/>
    </source>
</evidence>
<dbReference type="PANTHER" id="PTHR32046:SF11">
    <property type="entry name" value="IMMUNE-ASSOCIATED NUCLEOTIDE-BINDING PROTEIN 10-LIKE"/>
    <property type="match status" value="1"/>
</dbReference>
<evidence type="ECO:0000313" key="4">
    <source>
        <dbReference type="Proteomes" id="UP000230233"/>
    </source>
</evidence>
<feature type="coiled-coil region" evidence="1">
    <location>
        <begin position="316"/>
        <end position="350"/>
    </location>
</feature>
<keyword evidence="1" id="KW-0175">Coiled coil</keyword>
<gene>
    <name evidence="3" type="primary">Cni-C18B2.5</name>
    <name evidence="3" type="synonym">Cnig_chr_X.g23909</name>
    <name evidence="3" type="ORF">B9Z55_023909</name>
</gene>
<dbReference type="Proteomes" id="UP000230233">
    <property type="component" value="Chromosome X"/>
</dbReference>
<dbReference type="SUPFAM" id="SSF52540">
    <property type="entry name" value="P-loop containing nucleoside triphosphate hydrolases"/>
    <property type="match status" value="1"/>
</dbReference>
<feature type="region of interest" description="Disordered" evidence="2">
    <location>
        <begin position="139"/>
        <end position="181"/>
    </location>
</feature>
<dbReference type="FunFam" id="3.40.50.300:FF:002731">
    <property type="entry name" value="Protein CBG14243"/>
    <property type="match status" value="1"/>
</dbReference>
<reference evidence="4" key="1">
    <citation type="submission" date="2017-10" db="EMBL/GenBank/DDBJ databases">
        <title>Rapid genome shrinkage in a self-fertile nematode reveals novel sperm competition proteins.</title>
        <authorList>
            <person name="Yin D."/>
            <person name="Schwarz E.M."/>
            <person name="Thomas C.G."/>
            <person name="Felde R.L."/>
            <person name="Korf I.F."/>
            <person name="Cutter A.D."/>
            <person name="Schartner C.M."/>
            <person name="Ralston E.J."/>
            <person name="Meyer B.J."/>
            <person name="Haag E.S."/>
        </authorList>
    </citation>
    <scope>NUCLEOTIDE SEQUENCE [LARGE SCALE GENOMIC DNA]</scope>
    <source>
        <strain evidence="4">JU1422</strain>
    </source>
</reference>
<feature type="compositionally biased region" description="Low complexity" evidence="2">
    <location>
        <begin position="400"/>
        <end position="411"/>
    </location>
</feature>
<evidence type="ECO:0000256" key="1">
    <source>
        <dbReference type="SAM" id="Coils"/>
    </source>
</evidence>
<feature type="compositionally biased region" description="Polar residues" evidence="2">
    <location>
        <begin position="56"/>
        <end position="66"/>
    </location>
</feature>
<dbReference type="EMBL" id="PDUG01000006">
    <property type="protein sequence ID" value="PIC17796.1"/>
    <property type="molecule type" value="Genomic_DNA"/>
</dbReference>
<evidence type="ECO:0000313" key="3">
    <source>
        <dbReference type="EMBL" id="PIC17796.1"/>
    </source>
</evidence>
<feature type="region of interest" description="Disordered" evidence="2">
    <location>
        <begin position="385"/>
        <end position="414"/>
    </location>
</feature>
<feature type="compositionally biased region" description="Low complexity" evidence="2">
    <location>
        <begin position="148"/>
        <end position="164"/>
    </location>
</feature>
<accession>A0A2G5SSK0</accession>
<organism evidence="3 4">
    <name type="scientific">Caenorhabditis nigoni</name>
    <dbReference type="NCBI Taxonomy" id="1611254"/>
    <lineage>
        <taxon>Eukaryota</taxon>
        <taxon>Metazoa</taxon>
        <taxon>Ecdysozoa</taxon>
        <taxon>Nematoda</taxon>
        <taxon>Chromadorea</taxon>
        <taxon>Rhabditida</taxon>
        <taxon>Rhabditina</taxon>
        <taxon>Rhabditomorpha</taxon>
        <taxon>Rhabditoidea</taxon>
        <taxon>Rhabditidae</taxon>
        <taxon>Peloderinae</taxon>
        <taxon>Caenorhabditis</taxon>
    </lineage>
</organism>
<comment type="caution">
    <text evidence="3">The sequence shown here is derived from an EMBL/GenBank/DDBJ whole genome shotgun (WGS) entry which is preliminary data.</text>
</comment>
<proteinExistence type="predicted"/>
<feature type="compositionally biased region" description="Polar residues" evidence="2">
    <location>
        <begin position="20"/>
        <end position="46"/>
    </location>
</feature>
<keyword evidence="4" id="KW-1185">Reference proteome</keyword>
<dbReference type="InterPro" id="IPR027417">
    <property type="entry name" value="P-loop_NTPase"/>
</dbReference>
<dbReference type="OrthoDB" id="8954335at2759"/>
<dbReference type="PANTHER" id="PTHR32046">
    <property type="entry name" value="G DOMAIN-CONTAINING PROTEIN"/>
    <property type="match status" value="1"/>
</dbReference>
<name>A0A2G5SSK0_9PELO</name>
<dbReference type="CDD" id="cd00882">
    <property type="entry name" value="Ras_like_GTPase"/>
    <property type="match status" value="1"/>
</dbReference>
<feature type="region of interest" description="Disordered" evidence="2">
    <location>
        <begin position="20"/>
        <end position="84"/>
    </location>
</feature>
<protein>
    <recommendedName>
        <fullName evidence="5">G domain-containing protein</fullName>
    </recommendedName>
</protein>